<dbReference type="Gene3D" id="1.10.8.10">
    <property type="entry name" value="DNA helicase RuvA subunit, C-terminal domain"/>
    <property type="match status" value="1"/>
</dbReference>
<dbReference type="GO" id="GO:0061630">
    <property type="term" value="F:ubiquitin protein ligase activity"/>
    <property type="evidence" value="ECO:0007669"/>
    <property type="project" value="UniProtKB-EC"/>
</dbReference>
<dbReference type="OrthoDB" id="8068875at2759"/>
<sequence length="3380" mass="369664">MICGAGAPRYPPTGGEQALVDLLVRHCDDAASEAPPPTDALLRLLQRLRDWPFEGQADLYNYIPLLEAFGKLLDRIVTRAATDDGRPIVIFHSGEALAPGTWTYAVRDELAYEVLRVSAILSENATNKHLYPSIDHLVLLVGATSERIAREAIKLVAMLALPSLPHRYTTDPRAPNDVKARDRTLLKKYLLVVAEGSGGASSSLDMVDYLQDDATRTEANRPEMVYQFYRYDEVAKDSVLVSIQIPDPPAQAEPTTAANVLAQLIQAHHVPEKHQFKLLYRIRSSYSAVSRSTREVAVVERLHALLGLFYIFGDSDEVTQYMEANAELVVEIVELIRYDIHPHVPLPVRVAAVQVLTALVSDGVVQSRGVRDLSRLQSSVLTALGVVRGMPHGAFLSLVRHTMGTLSSLTLDETKSPDADMDMTLAVAFVQATTSTADLTPFRDLSQSTDRQLYWVESVLGLLSVVVGIPSGASALTESGIIPSLLHAISCPSLSPLHTSVVVQCVQALECVVTNHAPAAALYRDLSGVSILIDRLAADLHAESVVGTQQILLLTLLNMLSVSFHSQGVMSAGATSRVIRDTAPLAKVLLAILSNVDAYGSMLFAQAATLLSDIINNDPTSVNHIHGSGLADAFLKTLCRWDLNTGVNALSPSPELVIAVPSVLSALCLTSTHVEKVVAYEPVTYLLDMFVMPSYVLYHGFDSLQGDVASIVGGGLDELMRHVPAFQKPTIDACVRALTKVQSYSDATLDANDDESRHTAVLRMTMHVCDVLETVLAKAEHAARFADLGGVDTLLTLYSRILPSTSDFLSSVTQSHESHASLAHYPAAQGLTVAARAYAGQQPTTMLTKIVQQMALHLESLPATIGMASMADVPLANATVDAVFLDANAHVRTAGDYLRTISVLEWLVSLLLWSLRTAHAHSQSRRWFAEFTLEKHQNVLAKLFAVDRSVLCERTSLERQLVPKAPVGLWKIGALLLLKFSLMVRNLVTKYGRTFLAVPAHHRLSEEAVSPLAAHALPLSHSLHALLRDLFDSIRGFTLPFEVSFAGVYYLETLTALLYEGKRRTANAVLLQEVVESGLMASTLQWIAQHALALLDNVAALSKQDLRFFQTAFQLLKRASDLGAITNAPLTASLALLQDANSAKPFEPTALKMQMHTMVLQTILPLWAKEAQLATLPWDASLSYLFPAVATLLKHRLDVAATEKPKAPKPEFVADELVVESLTSMGFGRPAVETALRRVQLNDVELAMEYLLSHPFDESEVGDVNVPMDETPAPVVDSAAELSELYTSVRSGLERMCFDVVKSQPSDQRMVVVKVMADLLLVQCQRSNDERHNVLSQINAFVLAHSMDAMTPGTHLLALLLHADPPSRQVLASLTPSCVAHLLSVLETATPASPDDGLTTVLLVLDALGQEDGVLTLSMRESLLDTCISLMQQGVSGNVGHAMWQLLVRLTRDVSIADRFVTRHGVEACLALDSRFDGYKELTSALLAHVMEYPQVLQARMEEKVLQSLKKLSARFGAPELMRISPRSLLSELGIVALRNEALFVDALKATIVVKKSESGRLYVLPAGTSTLVGTQKLLTLPIPNASFVIKLVVDNLMALWRAQQQHESALPMFYLVHLVSLFPTCANVLLQDHMPFVELVLTEMLPCRDLTQLLRKPAATPEETALDRHRLKELTKDRVHNAHRLLLGICGTNSESAKRVLAEVVKLIEAWALATHGNGTVALSSIHAWCALMLSILWPRDDVKEKSGLWEHAKWLLKTKTNIVTLLFDALGKVDLTHPLARTTCNMVLRLLAAFTRPWVAHRLRKVPRKKSTEVDDTSASMQVVDEAPADESMAVDEVAGSAEADDAPMEDAESEDDEHGMSGEDMEDEEDEEDEEEEEEDEEGEDDEDDDDDDEDELNREDMEMMEADYPARTRQDDVIHPTQLWDSLDADLSVLHDDDESAPRAAPAPADDSPQAILQRARTMASNATRRSNETSFANEAQSIFDLFSASLGSNHRSRNAAWSQLFREFEHDLTQRGETPDHESGFVLRDFDDEADDPDVMTVPFDVLDRDSRRFRLMGRPTPGLPGASRSSRSAAPTISTSSLAGLTHPFLASPAVGGELAAELYEFGGMGRGAGDRPPSRHPPSSRADFHLLSELSMTPQLQRSNASRFPRSSNHWEFGANPFGSRDDAVVRSVVSRMEEELNGLVVADAAPDETDEVPGSPAPTPESAVPDDAASETASVIALTSTLGQSSLQSPPDASMSVASSPVAPADEGDDDDEPPVDTSVADQMARAIQMSLSQLDTTTLPPPAPTSASSDQLFSFTLDLPTAPAPVPPAPADVEPAATESVAADEAEAGLVCPAGMDPEVFNSLPPDMQAEIIASQAPEPPLASTNGQSQLEIDIANSSYDRETLEALPADIRDEILANERREREAAAPADVSLAQEMDTASFVASLAPELREEILITSDDAFLQTLPSDVRAEAMVLRERHAFRANFRPEPSAGDAARGMFQRPTLRRMLTTHGTDILESGAARRPRSRHDNATAQALARSDATHPGMLQLEKEEGDVEHLALVDTRAVQSLLTLLYMVQSILNHRDFASVVANLCAYPSTRSLLQANVLAMLDGSSASVSFPPQGLLGCTMFKPSEAKLPIEVATRLLTVLVSLTKQNARFVLELLRGDVYERVGLVCLLDFLGQPVIYRSASNLDMLLEVLHATVAPLARFRPDKAATKPDEVDDEALEWAPVPRVALSPAHMERIVGVLGLDLCTGAMQTRVISILKQLGCIEANQMTLLATLVGHATRLATSPLLPSGASQALTSAVLASVRDERKLLRYLHTLSDVAVSTEQFTEQTRLVGLDGIWDALSRSLEEARDSLGEQPDKADSTVIEGQSAGASCAMASLLTRFLPMIEAFFVVNARDAASMTLEAPVESMMSEREAAVLSLTAPDDEAKPAPVEAPVAILETDRDTTRVALFVEANRVLLNMLVREKPSLLDASLAALIKIPRCRAFLDFDNKRTYFQTAMKRLRQSAMRHGGGGSSVRIPVRRDRVFEDSFYALRMRSGAELRRKLHISFTGEEGIDAGGVTREWYMILAREIFNPNYALFTSAADSPTFQPNPLSYVNKDHLIYFEFVGKVIGKAIADGQLLDAHFTRSFYKHILQLPLSYSDMEAIDPEYYRNLHALLDNPIADLCLDLTFSLEHSNFGKLDVVDLIPNGRHIQVTDANKMEYVKLVTHHRMATGIRAQIDAFLTGLHQLVSPQLISIFNENELELLISGMPEIDIDDLKANTDYANFKPTDPVIRWFWNVLYSFSHEERALFLQFVTGTSKVPLEGFKALEGMRGTQKFNIHKAFGPSNTLPTAHTCFNQLDLPEYENEEQLKARLLLAIREGSEGFGFG</sequence>
<feature type="compositionally biased region" description="Acidic residues" evidence="12">
    <location>
        <begin position="2258"/>
        <end position="2267"/>
    </location>
</feature>
<dbReference type="Pfam" id="PF06012">
    <property type="entry name" value="DUF908"/>
    <property type="match status" value="1"/>
</dbReference>
<dbReference type="UniPathway" id="UPA00143"/>
<dbReference type="Pfam" id="PF06025">
    <property type="entry name" value="DUF913"/>
    <property type="match status" value="1"/>
</dbReference>
<feature type="domain" description="UBA" evidence="13">
    <location>
        <begin position="1213"/>
        <end position="1254"/>
    </location>
</feature>
<dbReference type="Gene3D" id="3.30.2160.10">
    <property type="entry name" value="Hect, E3 ligase catalytic domain"/>
    <property type="match status" value="1"/>
</dbReference>
<keyword evidence="5" id="KW-0813">Transport</keyword>
<evidence type="ECO:0000256" key="7">
    <source>
        <dbReference type="ARBA" id="ARBA00022786"/>
    </source>
</evidence>
<dbReference type="PANTHER" id="PTHR11254:SF67">
    <property type="entry name" value="E3 UBIQUITIN-PROTEIN LIGASE HUWE1"/>
    <property type="match status" value="1"/>
</dbReference>
<dbReference type="VEuPathDB" id="FungiDB:SDRG_10135"/>
<comment type="similarity">
    <text evidence="10">Belongs to the UPL family. TOM1/PTR1 subfamily.</text>
</comment>
<dbReference type="InterPro" id="IPR025527">
    <property type="entry name" value="HUWE1/Rev1_UBM"/>
</dbReference>
<dbReference type="GO" id="GO:0051028">
    <property type="term" value="P:mRNA transport"/>
    <property type="evidence" value="ECO:0007669"/>
    <property type="project" value="UniProtKB-KW"/>
</dbReference>
<dbReference type="InterPro" id="IPR010314">
    <property type="entry name" value="E3_Ub_ligase_DUF913"/>
</dbReference>
<dbReference type="FunFam" id="3.30.2410.10:FF:000004">
    <property type="entry name" value="E3 ubiquitin-protein ligase HUWE1, variant"/>
    <property type="match status" value="1"/>
</dbReference>
<dbReference type="FunFam" id="3.90.1750.10:FF:000003">
    <property type="entry name" value="E3 ubiquitin-protein ligase UPL1"/>
    <property type="match status" value="1"/>
</dbReference>
<dbReference type="Pfam" id="PF22562">
    <property type="entry name" value="UBA_7"/>
    <property type="match status" value="1"/>
</dbReference>
<organism evidence="15 16">
    <name type="scientific">Saprolegnia diclina (strain VS20)</name>
    <dbReference type="NCBI Taxonomy" id="1156394"/>
    <lineage>
        <taxon>Eukaryota</taxon>
        <taxon>Sar</taxon>
        <taxon>Stramenopiles</taxon>
        <taxon>Oomycota</taxon>
        <taxon>Saprolegniomycetes</taxon>
        <taxon>Saprolegniales</taxon>
        <taxon>Saprolegniaceae</taxon>
        <taxon>Saprolegnia</taxon>
    </lineage>
</organism>
<evidence type="ECO:0000256" key="4">
    <source>
        <dbReference type="ARBA" id="ARBA00012485"/>
    </source>
</evidence>
<dbReference type="CDD" id="cd14327">
    <property type="entry name" value="UBA_atUPL1_2_like"/>
    <property type="match status" value="1"/>
</dbReference>
<dbReference type="EC" id="2.3.2.26" evidence="4"/>
<dbReference type="SMART" id="SM00119">
    <property type="entry name" value="HECTc"/>
    <property type="match status" value="1"/>
</dbReference>
<feature type="compositionally biased region" description="Acidic residues" evidence="12">
    <location>
        <begin position="1845"/>
        <end position="1898"/>
    </location>
</feature>
<dbReference type="PANTHER" id="PTHR11254">
    <property type="entry name" value="HECT DOMAIN UBIQUITIN-PROTEIN LIGASE"/>
    <property type="match status" value="1"/>
</dbReference>
<dbReference type="STRING" id="1156394.T0QFL8"/>
<evidence type="ECO:0000256" key="2">
    <source>
        <dbReference type="ARBA" id="ARBA00004123"/>
    </source>
</evidence>
<dbReference type="SUPFAM" id="SSF48371">
    <property type="entry name" value="ARM repeat"/>
    <property type="match status" value="1"/>
</dbReference>
<dbReference type="GeneID" id="19950862"/>
<dbReference type="InterPro" id="IPR016024">
    <property type="entry name" value="ARM-type_fold"/>
</dbReference>
<dbReference type="InterPro" id="IPR011989">
    <property type="entry name" value="ARM-like"/>
</dbReference>
<evidence type="ECO:0000256" key="11">
    <source>
        <dbReference type="PROSITE-ProRule" id="PRU00104"/>
    </source>
</evidence>
<comment type="subcellular location">
    <subcellularLocation>
        <location evidence="2">Nucleus</location>
    </subcellularLocation>
</comment>
<feature type="region of interest" description="Disordered" evidence="12">
    <location>
        <begin position="1808"/>
        <end position="1898"/>
    </location>
</feature>
<keyword evidence="7 11" id="KW-0833">Ubl conjugation pathway</keyword>
<keyword evidence="16" id="KW-1185">Reference proteome</keyword>
<dbReference type="GO" id="GO:0005634">
    <property type="term" value="C:nucleus"/>
    <property type="evidence" value="ECO:0007669"/>
    <property type="project" value="UniProtKB-SubCell"/>
</dbReference>
<dbReference type="InParanoid" id="T0QFL8"/>
<feature type="domain" description="HECT" evidence="14">
    <location>
        <begin position="3045"/>
        <end position="3380"/>
    </location>
</feature>
<keyword evidence="9" id="KW-0539">Nucleus</keyword>
<evidence type="ECO:0000256" key="6">
    <source>
        <dbReference type="ARBA" id="ARBA00022679"/>
    </source>
</evidence>
<dbReference type="GO" id="GO:0006511">
    <property type="term" value="P:ubiquitin-dependent protein catabolic process"/>
    <property type="evidence" value="ECO:0007669"/>
    <property type="project" value="TreeGrafter"/>
</dbReference>
<dbReference type="OMA" id="SKGFAWD"/>
<dbReference type="InterPro" id="IPR015940">
    <property type="entry name" value="UBA"/>
</dbReference>
<dbReference type="Gene3D" id="6.10.250.1630">
    <property type="match status" value="1"/>
</dbReference>
<evidence type="ECO:0000256" key="3">
    <source>
        <dbReference type="ARBA" id="ARBA00004906"/>
    </source>
</evidence>
<accession>T0QFL8</accession>
<dbReference type="GO" id="GO:0005737">
    <property type="term" value="C:cytoplasm"/>
    <property type="evidence" value="ECO:0007669"/>
    <property type="project" value="TreeGrafter"/>
</dbReference>
<evidence type="ECO:0000256" key="8">
    <source>
        <dbReference type="ARBA" id="ARBA00022816"/>
    </source>
</evidence>
<dbReference type="eggNOG" id="KOG0939">
    <property type="taxonomic scope" value="Eukaryota"/>
</dbReference>
<name>T0QFL8_SAPDV</name>
<dbReference type="RefSeq" id="XP_008614331.1">
    <property type="nucleotide sequence ID" value="XM_008616109.1"/>
</dbReference>
<gene>
    <name evidence="15" type="ORF">SDRG_10135</name>
</gene>
<proteinExistence type="inferred from homology"/>
<evidence type="ECO:0000259" key="14">
    <source>
        <dbReference type="PROSITE" id="PS50237"/>
    </source>
</evidence>
<feature type="compositionally biased region" description="Low complexity" evidence="12">
    <location>
        <begin position="2230"/>
        <end position="2257"/>
    </location>
</feature>
<evidence type="ECO:0000256" key="9">
    <source>
        <dbReference type="ARBA" id="ARBA00023242"/>
    </source>
</evidence>
<evidence type="ECO:0000256" key="5">
    <source>
        <dbReference type="ARBA" id="ARBA00022448"/>
    </source>
</evidence>
<evidence type="ECO:0000313" key="16">
    <source>
        <dbReference type="Proteomes" id="UP000030762"/>
    </source>
</evidence>
<dbReference type="SUPFAM" id="SSF56204">
    <property type="entry name" value="Hect, E3 ligase catalytic domain"/>
    <property type="match status" value="1"/>
</dbReference>
<dbReference type="Gene3D" id="1.25.10.10">
    <property type="entry name" value="Leucine-rich Repeat Variant"/>
    <property type="match status" value="1"/>
</dbReference>
<keyword evidence="8" id="KW-0509">mRNA transport</keyword>
<dbReference type="EMBL" id="JH767164">
    <property type="protein sequence ID" value="EQC32390.1"/>
    <property type="molecule type" value="Genomic_DNA"/>
</dbReference>
<evidence type="ECO:0000259" key="13">
    <source>
        <dbReference type="PROSITE" id="PS50030"/>
    </source>
</evidence>
<dbReference type="Gene3D" id="3.30.2410.10">
    <property type="entry name" value="Hect, E3 ligase catalytic domain"/>
    <property type="match status" value="1"/>
</dbReference>
<dbReference type="PROSITE" id="PS50237">
    <property type="entry name" value="HECT"/>
    <property type="match status" value="1"/>
</dbReference>
<dbReference type="Gene3D" id="3.90.1750.10">
    <property type="entry name" value="Hect, E3 ligase catalytic domains"/>
    <property type="match status" value="1"/>
</dbReference>
<dbReference type="SMART" id="SM00165">
    <property type="entry name" value="UBA"/>
    <property type="match status" value="1"/>
</dbReference>
<evidence type="ECO:0000256" key="12">
    <source>
        <dbReference type="SAM" id="MobiDB-lite"/>
    </source>
</evidence>
<keyword evidence="6" id="KW-0808">Transferase</keyword>
<evidence type="ECO:0000256" key="1">
    <source>
        <dbReference type="ARBA" id="ARBA00000885"/>
    </source>
</evidence>
<dbReference type="PROSITE" id="PS50030">
    <property type="entry name" value="UBA"/>
    <property type="match status" value="1"/>
</dbReference>
<dbReference type="InterPro" id="IPR000569">
    <property type="entry name" value="HECT_dom"/>
</dbReference>
<evidence type="ECO:0000256" key="10">
    <source>
        <dbReference type="ARBA" id="ARBA00034494"/>
    </source>
</evidence>
<feature type="region of interest" description="Disordered" evidence="12">
    <location>
        <begin position="2193"/>
        <end position="2272"/>
    </location>
</feature>
<comment type="catalytic activity">
    <reaction evidence="1">
        <text>S-ubiquitinyl-[E2 ubiquitin-conjugating enzyme]-L-cysteine + [acceptor protein]-L-lysine = [E2 ubiquitin-conjugating enzyme]-L-cysteine + N(6)-ubiquitinyl-[acceptor protein]-L-lysine.</text>
        <dbReference type="EC" id="2.3.2.26"/>
    </reaction>
</comment>
<dbReference type="GO" id="GO:0000209">
    <property type="term" value="P:protein polyubiquitination"/>
    <property type="evidence" value="ECO:0007669"/>
    <property type="project" value="TreeGrafter"/>
</dbReference>
<evidence type="ECO:0000313" key="15">
    <source>
        <dbReference type="EMBL" id="EQC32390.1"/>
    </source>
</evidence>
<comment type="pathway">
    <text evidence="3">Protein modification; protein ubiquitination.</text>
</comment>
<feature type="compositionally biased region" description="Low complexity" evidence="12">
    <location>
        <begin position="2072"/>
        <end position="2081"/>
    </location>
</feature>
<feature type="active site" description="Glycyl thioester intermediate" evidence="11">
    <location>
        <position position="3347"/>
    </location>
</feature>
<dbReference type="Pfam" id="PF00632">
    <property type="entry name" value="HECT"/>
    <property type="match status" value="1"/>
</dbReference>
<dbReference type="CDD" id="cd00078">
    <property type="entry name" value="HECTc"/>
    <property type="match status" value="1"/>
</dbReference>
<dbReference type="InterPro" id="IPR035983">
    <property type="entry name" value="Hect_E3_ubiquitin_ligase"/>
</dbReference>
<feature type="region of interest" description="Disordered" evidence="12">
    <location>
        <begin position="2062"/>
        <end position="2081"/>
    </location>
</feature>
<dbReference type="InterPro" id="IPR050409">
    <property type="entry name" value="E3_ubiq-protein_ligase"/>
</dbReference>
<dbReference type="SUPFAM" id="SSF46934">
    <property type="entry name" value="UBA-like"/>
    <property type="match status" value="1"/>
</dbReference>
<dbReference type="InterPro" id="IPR009060">
    <property type="entry name" value="UBA-like_sf"/>
</dbReference>
<dbReference type="FunFam" id="3.30.2160.10:FF:000001">
    <property type="entry name" value="E3 ubiquitin-protein ligase NEDD4-like"/>
    <property type="match status" value="1"/>
</dbReference>
<dbReference type="Pfam" id="PF14377">
    <property type="entry name" value="UBM"/>
    <property type="match status" value="3"/>
</dbReference>
<dbReference type="InterPro" id="IPR010309">
    <property type="entry name" value="E3_Ub_ligase_DUF908"/>
</dbReference>
<protein>
    <recommendedName>
        <fullName evidence="4">HECT-type E3 ubiquitin transferase</fullName>
        <ecNumber evidence="4">2.3.2.26</ecNumber>
    </recommendedName>
</protein>
<dbReference type="Proteomes" id="UP000030762">
    <property type="component" value="Unassembled WGS sequence"/>
</dbReference>
<reference evidence="15 16" key="1">
    <citation type="submission" date="2012-04" db="EMBL/GenBank/DDBJ databases">
        <title>The Genome Sequence of Saprolegnia declina VS20.</title>
        <authorList>
            <consortium name="The Broad Institute Genome Sequencing Platform"/>
            <person name="Russ C."/>
            <person name="Nusbaum C."/>
            <person name="Tyler B."/>
            <person name="van West P."/>
            <person name="Dieguez-Uribeondo J."/>
            <person name="de Bruijn I."/>
            <person name="Tripathy S."/>
            <person name="Jiang R."/>
            <person name="Young S.K."/>
            <person name="Zeng Q."/>
            <person name="Gargeya S."/>
            <person name="Fitzgerald M."/>
            <person name="Haas B."/>
            <person name="Abouelleil A."/>
            <person name="Alvarado L."/>
            <person name="Arachchi H.M."/>
            <person name="Berlin A."/>
            <person name="Chapman S.B."/>
            <person name="Goldberg J."/>
            <person name="Griggs A."/>
            <person name="Gujja S."/>
            <person name="Hansen M."/>
            <person name="Howarth C."/>
            <person name="Imamovic A."/>
            <person name="Larimer J."/>
            <person name="McCowen C."/>
            <person name="Montmayeur A."/>
            <person name="Murphy C."/>
            <person name="Neiman D."/>
            <person name="Pearson M."/>
            <person name="Priest M."/>
            <person name="Roberts A."/>
            <person name="Saif S."/>
            <person name="Shea T."/>
            <person name="Sisk P."/>
            <person name="Sykes S."/>
            <person name="Wortman J."/>
            <person name="Nusbaum C."/>
            <person name="Birren B."/>
        </authorList>
    </citation>
    <scope>NUCLEOTIDE SEQUENCE [LARGE SCALE GENOMIC DNA]</scope>
    <source>
        <strain evidence="15 16">VS20</strain>
    </source>
</reference>